<reference evidence="4" key="1">
    <citation type="journal article" date="2013" name="Syst. Appl. Microbiol.">
        <title>New insights into the archaeal diversity of a hypersaline microbial mat obtained by a metagenomic approach.</title>
        <authorList>
            <person name="Lopez-Lopez A."/>
            <person name="Richter M."/>
            <person name="Pena A."/>
            <person name="Tamames J."/>
            <person name="Rossello-Mora R."/>
        </authorList>
    </citation>
    <scope>NUCLEOTIDE SEQUENCE</scope>
</reference>
<dbReference type="InterPro" id="IPR050492">
    <property type="entry name" value="Bact_metal-bind_prot9"/>
</dbReference>
<dbReference type="PRINTS" id="PR00690">
    <property type="entry name" value="ADHESNFAMILY"/>
</dbReference>
<dbReference type="SUPFAM" id="SSF53807">
    <property type="entry name" value="Helical backbone' metal receptor"/>
    <property type="match status" value="1"/>
</dbReference>
<protein>
    <submittedName>
        <fullName evidence="4">Periplasmic solute binding protein</fullName>
    </submittedName>
</protein>
<dbReference type="AlphaFoldDB" id="M1PWR5"/>
<evidence type="ECO:0000256" key="2">
    <source>
        <dbReference type="ARBA" id="ARBA00022448"/>
    </source>
</evidence>
<sequence>MIDKKYLVLITTILFLLMSFSITVQAVDTAVTIVPQKQFVKAVAGDDSEVTVMIPPGYSPGNYAPRPSELTKFSNAKIYFSMGVPADVQNILPKVEQFNSEIKVVKLAELVGQKYEDRTFENGSRDPHIWLSPKRVKYIIEIIRDELSKLDPDKEKLYHDNAEEYIEKINETDERVQEIINQKDNNYMLVYHPSFGYFAEHYGLNMISIEKGGKEATAKHLEDIIDFAKENDIKRIFYQAEIDSRQTEALAEEINAELIKLDPLAEDYLVNLIDMAKKISGVD</sequence>
<gene>
    <name evidence="4" type="ORF">FLSS-13_0024</name>
</gene>
<comment type="similarity">
    <text evidence="1">Belongs to the bacterial solute-binding protein 9 family.</text>
</comment>
<dbReference type="Gene3D" id="3.40.50.1980">
    <property type="entry name" value="Nitrogenase molybdenum iron protein domain"/>
    <property type="match status" value="2"/>
</dbReference>
<evidence type="ECO:0000256" key="3">
    <source>
        <dbReference type="ARBA" id="ARBA00022729"/>
    </source>
</evidence>
<dbReference type="Pfam" id="PF01297">
    <property type="entry name" value="ZnuA"/>
    <property type="match status" value="1"/>
</dbReference>
<keyword evidence="2" id="KW-0813">Transport</keyword>
<dbReference type="InterPro" id="IPR006127">
    <property type="entry name" value="ZnuA-like"/>
</dbReference>
<evidence type="ECO:0000256" key="1">
    <source>
        <dbReference type="ARBA" id="ARBA00011028"/>
    </source>
</evidence>
<dbReference type="EMBL" id="JX684099">
    <property type="protein sequence ID" value="AGF93594.1"/>
    <property type="molecule type" value="Genomic_DNA"/>
</dbReference>
<evidence type="ECO:0000313" key="4">
    <source>
        <dbReference type="EMBL" id="AGF93594.1"/>
    </source>
</evidence>
<dbReference type="PANTHER" id="PTHR42953">
    <property type="entry name" value="HIGH-AFFINITY ZINC UPTAKE SYSTEM PROTEIN ZNUA-RELATED"/>
    <property type="match status" value="1"/>
</dbReference>
<dbReference type="GO" id="GO:0007155">
    <property type="term" value="P:cell adhesion"/>
    <property type="evidence" value="ECO:0007669"/>
    <property type="project" value="InterPro"/>
</dbReference>
<dbReference type="PANTHER" id="PTHR42953:SF3">
    <property type="entry name" value="HIGH-AFFINITY ZINC UPTAKE SYSTEM PROTEIN ZNUA"/>
    <property type="match status" value="1"/>
</dbReference>
<accession>M1PWR5</accession>
<keyword evidence="3" id="KW-0732">Signal</keyword>
<dbReference type="GO" id="GO:0030001">
    <property type="term" value="P:metal ion transport"/>
    <property type="evidence" value="ECO:0007669"/>
    <property type="project" value="InterPro"/>
</dbReference>
<name>M1PWR5_9ZZZZ</name>
<dbReference type="GO" id="GO:0046872">
    <property type="term" value="F:metal ion binding"/>
    <property type="evidence" value="ECO:0007669"/>
    <property type="project" value="InterPro"/>
</dbReference>
<organism evidence="4">
    <name type="scientific">uncultured organism</name>
    <dbReference type="NCBI Taxonomy" id="155900"/>
    <lineage>
        <taxon>unclassified sequences</taxon>
        <taxon>environmental samples</taxon>
    </lineage>
</organism>
<dbReference type="InterPro" id="IPR006128">
    <property type="entry name" value="Lipoprotein_PsaA-like"/>
</dbReference>
<proteinExistence type="inferred from homology"/>